<organism evidence="1 2">
    <name type="scientific">Cercopithifilaria johnstoni</name>
    <dbReference type="NCBI Taxonomy" id="2874296"/>
    <lineage>
        <taxon>Eukaryota</taxon>
        <taxon>Metazoa</taxon>
        <taxon>Ecdysozoa</taxon>
        <taxon>Nematoda</taxon>
        <taxon>Chromadorea</taxon>
        <taxon>Rhabditida</taxon>
        <taxon>Spirurina</taxon>
        <taxon>Spiruromorpha</taxon>
        <taxon>Filarioidea</taxon>
        <taxon>Onchocercidae</taxon>
        <taxon>Cercopithifilaria</taxon>
    </lineage>
</organism>
<dbReference type="EMBL" id="CAKAEH010001669">
    <property type="protein sequence ID" value="CAG9538515.1"/>
    <property type="molecule type" value="Genomic_DNA"/>
</dbReference>
<dbReference type="Proteomes" id="UP000746747">
    <property type="component" value="Unassembled WGS sequence"/>
</dbReference>
<reference evidence="1" key="1">
    <citation type="submission" date="2021-09" db="EMBL/GenBank/DDBJ databases">
        <authorList>
            <consortium name="Pathogen Informatics"/>
        </authorList>
    </citation>
    <scope>NUCLEOTIDE SEQUENCE</scope>
</reference>
<protein>
    <submittedName>
        <fullName evidence="1">Uncharacterized protein</fullName>
    </submittedName>
</protein>
<gene>
    <name evidence="1" type="ORF">CJOHNSTONI_LOCUS8217</name>
</gene>
<evidence type="ECO:0000313" key="1">
    <source>
        <dbReference type="EMBL" id="CAG9538515.1"/>
    </source>
</evidence>
<dbReference type="AlphaFoldDB" id="A0A8J2QAV2"/>
<evidence type="ECO:0000313" key="2">
    <source>
        <dbReference type="Proteomes" id="UP000746747"/>
    </source>
</evidence>
<proteinExistence type="predicted"/>
<sequence length="92" mass="10133">MINDNYNHTIEETDQRFFNGCKSHPPCPPGLICAEKLVPCISRSCRKIAKCVPPGTCEAMECPPSHKCVMNPGPTCVRTILTAEDVAKMNQN</sequence>
<comment type="caution">
    <text evidence="1">The sequence shown here is derived from an EMBL/GenBank/DDBJ whole genome shotgun (WGS) entry which is preliminary data.</text>
</comment>
<keyword evidence="2" id="KW-1185">Reference proteome</keyword>
<dbReference type="OrthoDB" id="5789697at2759"/>
<name>A0A8J2QAV2_9BILA</name>
<accession>A0A8J2QAV2</accession>